<dbReference type="KEGG" id="vg:15926528"/>
<accession>R9TJ05</accession>
<dbReference type="EMBL" id="HQ317393">
    <property type="protein sequence ID" value="AGN30077.1"/>
    <property type="molecule type" value="Genomic_DNA"/>
</dbReference>
<gene>
    <name evidence="1" type="ORF">VPFG_00075</name>
</gene>
<evidence type="ECO:0000313" key="2">
    <source>
        <dbReference type="Proteomes" id="UP000201461"/>
    </source>
</evidence>
<keyword evidence="2" id="KW-1185">Reference proteome</keyword>
<organism evidence="1 2">
    <name type="scientific">Vibrio phage nt-1</name>
    <dbReference type="NCBI Taxonomy" id="115992"/>
    <lineage>
        <taxon>Viruses</taxon>
        <taxon>Duplodnaviria</taxon>
        <taxon>Heunggongvirae</taxon>
        <taxon>Uroviricota</taxon>
        <taxon>Caudoviricetes</taxon>
        <taxon>Pantevenvirales</taxon>
        <taxon>Straboviridae</taxon>
        <taxon>Mylasvirus</taxon>
        <taxon>Mylasvirus persius</taxon>
    </lineage>
</organism>
<dbReference type="Proteomes" id="UP000201461">
    <property type="component" value="Segment"/>
</dbReference>
<proteinExistence type="predicted"/>
<dbReference type="GeneID" id="15926528"/>
<reference evidence="1 2" key="1">
    <citation type="journal article" date="2014" name="Genome Biol. Evol.">
        <title>Composite Conserved Promoter-Terminator Motifs (PeSLs) that Mediate Modular Shuffling in the Diverse T4-Like Myoviruses.</title>
        <authorList>
            <person name="Comeau A.M."/>
            <person name="Arbiol C."/>
            <person name="Krisch H.M."/>
        </authorList>
    </citation>
    <scope>NUCLEOTIDE SEQUENCE [LARGE SCALE GENOMIC DNA]</scope>
</reference>
<dbReference type="RefSeq" id="YP_008125226.1">
    <property type="nucleotide sequence ID" value="NC_021529.2"/>
</dbReference>
<name>R9TJ05_9CAUD</name>
<protein>
    <submittedName>
        <fullName evidence="1">Uncharacterized protein</fullName>
    </submittedName>
</protein>
<evidence type="ECO:0000313" key="1">
    <source>
        <dbReference type="EMBL" id="AGN30077.1"/>
    </source>
</evidence>
<dbReference type="OrthoDB" id="19588at10239"/>
<sequence length="129" mass="15737">MNLHTNLHKWRQFSYELSNHALEKQKGLVGTVTFVMKKHFTHRVIDRFVPGEYKTIRRMLYHVVNQNMCELLFWYYSDIQKDVAIKRDDLYIILTRGRDCFLLTTIYRSEREDNDKFFLIDLNKKWSKA</sequence>